<evidence type="ECO:0008006" key="3">
    <source>
        <dbReference type="Google" id="ProtNLM"/>
    </source>
</evidence>
<keyword evidence="2" id="KW-1185">Reference proteome</keyword>
<dbReference type="EMBL" id="BAAALM010000005">
    <property type="protein sequence ID" value="GAA1197158.1"/>
    <property type="molecule type" value="Genomic_DNA"/>
</dbReference>
<dbReference type="InterPro" id="IPR051908">
    <property type="entry name" value="Ribosomal_N-acetyltransferase"/>
</dbReference>
<proteinExistence type="predicted"/>
<dbReference type="Proteomes" id="UP001500467">
    <property type="component" value="Unassembled WGS sequence"/>
</dbReference>
<gene>
    <name evidence="1" type="ORF">GCM10009675_10450</name>
</gene>
<dbReference type="PANTHER" id="PTHR43441:SF11">
    <property type="entry name" value="RIBOSOMAL-PROTEIN-SERINE ACETYLTRANSFERASE"/>
    <property type="match status" value="1"/>
</dbReference>
<evidence type="ECO:0000313" key="2">
    <source>
        <dbReference type="Proteomes" id="UP001500467"/>
    </source>
</evidence>
<protein>
    <recommendedName>
        <fullName evidence="3">Acetyltransferase (GNAT) domain-containing protein</fullName>
    </recommendedName>
</protein>
<dbReference type="PANTHER" id="PTHR43441">
    <property type="entry name" value="RIBOSOMAL-PROTEIN-SERINE ACETYLTRANSFERASE"/>
    <property type="match status" value="1"/>
</dbReference>
<sequence length="67" mass="7522">MLELAFGALRRHRVSAAVGPDNEASHAVVRRVGFTREGLLRDHVFTNGAWRDSVLYSILAGEWTRET</sequence>
<dbReference type="InterPro" id="IPR016181">
    <property type="entry name" value="Acyl_CoA_acyltransferase"/>
</dbReference>
<evidence type="ECO:0000313" key="1">
    <source>
        <dbReference type="EMBL" id="GAA1197158.1"/>
    </source>
</evidence>
<organism evidence="1 2">
    <name type="scientific">Prauserella alba</name>
    <dbReference type="NCBI Taxonomy" id="176898"/>
    <lineage>
        <taxon>Bacteria</taxon>
        <taxon>Bacillati</taxon>
        <taxon>Actinomycetota</taxon>
        <taxon>Actinomycetes</taxon>
        <taxon>Pseudonocardiales</taxon>
        <taxon>Pseudonocardiaceae</taxon>
        <taxon>Prauserella</taxon>
    </lineage>
</organism>
<dbReference type="Gene3D" id="3.40.630.30">
    <property type="match status" value="1"/>
</dbReference>
<dbReference type="SUPFAM" id="SSF55729">
    <property type="entry name" value="Acyl-CoA N-acyltransferases (Nat)"/>
    <property type="match status" value="1"/>
</dbReference>
<name>A0ABN1V6J5_9PSEU</name>
<accession>A0ABN1V6J5</accession>
<comment type="caution">
    <text evidence="1">The sequence shown here is derived from an EMBL/GenBank/DDBJ whole genome shotgun (WGS) entry which is preliminary data.</text>
</comment>
<reference evidence="1 2" key="1">
    <citation type="journal article" date="2019" name="Int. J. Syst. Evol. Microbiol.">
        <title>The Global Catalogue of Microorganisms (GCM) 10K type strain sequencing project: providing services to taxonomists for standard genome sequencing and annotation.</title>
        <authorList>
            <consortium name="The Broad Institute Genomics Platform"/>
            <consortium name="The Broad Institute Genome Sequencing Center for Infectious Disease"/>
            <person name="Wu L."/>
            <person name="Ma J."/>
        </authorList>
    </citation>
    <scope>NUCLEOTIDE SEQUENCE [LARGE SCALE GENOMIC DNA]</scope>
    <source>
        <strain evidence="1 2">JCM 13022</strain>
    </source>
</reference>